<keyword evidence="2" id="KW-0408">Iron</keyword>
<proteinExistence type="predicted"/>
<dbReference type="STRING" id="870908.SAMN04488044_0264"/>
<name>A0A1M5IAS6_9RHOB</name>
<dbReference type="InterPro" id="IPR058240">
    <property type="entry name" value="rSAM_sf"/>
</dbReference>
<dbReference type="PANTHER" id="PTHR43432">
    <property type="entry name" value="SLR0285 PROTEIN"/>
    <property type="match status" value="1"/>
</dbReference>
<dbReference type="Pfam" id="PF04055">
    <property type="entry name" value="Radical_SAM"/>
    <property type="match status" value="1"/>
</dbReference>
<evidence type="ECO:0000256" key="1">
    <source>
        <dbReference type="ARBA" id="ARBA00022723"/>
    </source>
</evidence>
<evidence type="ECO:0000259" key="4">
    <source>
        <dbReference type="PROSITE" id="PS51918"/>
    </source>
</evidence>
<reference evidence="6" key="1">
    <citation type="submission" date="2016-11" db="EMBL/GenBank/DDBJ databases">
        <authorList>
            <person name="Varghese N."/>
            <person name="Submissions S."/>
        </authorList>
    </citation>
    <scope>NUCLEOTIDE SEQUENCE [LARGE SCALE GENOMIC DNA]</scope>
    <source>
        <strain evidence="6">DSM 28223</strain>
    </source>
</reference>
<keyword evidence="3" id="KW-0411">Iron-sulfur</keyword>
<dbReference type="AlphaFoldDB" id="A0A1M5IAS6"/>
<keyword evidence="5" id="KW-0456">Lyase</keyword>
<protein>
    <submittedName>
        <fullName evidence="5">DNA repair photolyase</fullName>
    </submittedName>
</protein>
<dbReference type="RefSeq" id="WP_072791621.1">
    <property type="nucleotide sequence ID" value="NZ_FQWM01000001.1"/>
</dbReference>
<dbReference type="GO" id="GO:0051536">
    <property type="term" value="F:iron-sulfur cluster binding"/>
    <property type="evidence" value="ECO:0007669"/>
    <property type="project" value="UniProtKB-KW"/>
</dbReference>
<dbReference type="PROSITE" id="PS51918">
    <property type="entry name" value="RADICAL_SAM"/>
    <property type="match status" value="1"/>
</dbReference>
<keyword evidence="6" id="KW-1185">Reference proteome</keyword>
<gene>
    <name evidence="5" type="ORF">SAMN04488044_0264</name>
</gene>
<evidence type="ECO:0000256" key="2">
    <source>
        <dbReference type="ARBA" id="ARBA00023004"/>
    </source>
</evidence>
<dbReference type="SFLD" id="SFLDS00029">
    <property type="entry name" value="Radical_SAM"/>
    <property type="match status" value="1"/>
</dbReference>
<dbReference type="Proteomes" id="UP000184211">
    <property type="component" value="Unassembled WGS sequence"/>
</dbReference>
<evidence type="ECO:0000313" key="5">
    <source>
        <dbReference type="EMBL" id="SHG25361.1"/>
    </source>
</evidence>
<dbReference type="SUPFAM" id="SSF102114">
    <property type="entry name" value="Radical SAM enzymes"/>
    <property type="match status" value="1"/>
</dbReference>
<evidence type="ECO:0000256" key="3">
    <source>
        <dbReference type="ARBA" id="ARBA00023014"/>
    </source>
</evidence>
<dbReference type="InterPro" id="IPR040086">
    <property type="entry name" value="MJ0683-like"/>
</dbReference>
<dbReference type="SMART" id="SM00729">
    <property type="entry name" value="Elp3"/>
    <property type="match status" value="1"/>
</dbReference>
<dbReference type="NCBIfam" id="NF033668">
    <property type="entry name" value="rSAM_PA0069"/>
    <property type="match status" value="1"/>
</dbReference>
<dbReference type="CDD" id="cd01335">
    <property type="entry name" value="Radical_SAM"/>
    <property type="match status" value="1"/>
</dbReference>
<dbReference type="OrthoDB" id="9785699at2"/>
<organism evidence="5 6">
    <name type="scientific">Cognatishimia maritima</name>
    <dbReference type="NCBI Taxonomy" id="870908"/>
    <lineage>
        <taxon>Bacteria</taxon>
        <taxon>Pseudomonadati</taxon>
        <taxon>Pseudomonadota</taxon>
        <taxon>Alphaproteobacteria</taxon>
        <taxon>Rhodobacterales</taxon>
        <taxon>Paracoccaceae</taxon>
        <taxon>Cognatishimia</taxon>
    </lineage>
</organism>
<dbReference type="Gene3D" id="3.80.30.30">
    <property type="match status" value="1"/>
</dbReference>
<dbReference type="SFLD" id="SFLDG01084">
    <property type="entry name" value="Uncharacterised_Radical_SAM_Su"/>
    <property type="match status" value="1"/>
</dbReference>
<evidence type="ECO:0000313" key="6">
    <source>
        <dbReference type="Proteomes" id="UP000184211"/>
    </source>
</evidence>
<dbReference type="EMBL" id="FQWM01000001">
    <property type="protein sequence ID" value="SHG25361.1"/>
    <property type="molecule type" value="Genomic_DNA"/>
</dbReference>
<dbReference type="GO" id="GO:0016829">
    <property type="term" value="F:lyase activity"/>
    <property type="evidence" value="ECO:0007669"/>
    <property type="project" value="UniProtKB-KW"/>
</dbReference>
<keyword evidence="1" id="KW-0479">Metal-binding</keyword>
<dbReference type="InterPro" id="IPR007197">
    <property type="entry name" value="rSAM"/>
</dbReference>
<dbReference type="GO" id="GO:0046872">
    <property type="term" value="F:metal ion binding"/>
    <property type="evidence" value="ECO:0007669"/>
    <property type="project" value="UniProtKB-KW"/>
</dbReference>
<accession>A0A1M5IAS6</accession>
<sequence>MSANDEITIEQKRRRARGAISNASGRYETAERVETHDGWDIAEDRASFVTHVVEEHAKSIITRNTSPDLPFDRSINMYRGCEHGCIYCFARPTHAYLGYSPGLDFETRLIAKVNAAALLDNELRKRGYGVAPIAIGTNTDPYQPIDKSLQLMRECLSVLQNFHHPVAIVTKGTLIERDIDILSDMAAQGLVHVGVSVTSLDNRTSRLMEPRAPVPARRLALIERLSKAGIPVRVMLAPIVPGINDHEIERIFGSAAQAGAKAASWIALRLPLEVSDLFQEWLKAHFPDRAGKVMKQVCDMHGGQPYDPEWGKRMRGEGHYAEIMAHRAALAMRKNGLVKHLPALRTDLFAVPYEQGNQLSLF</sequence>
<feature type="domain" description="Radical SAM core" evidence="4">
    <location>
        <begin position="67"/>
        <end position="304"/>
    </location>
</feature>
<dbReference type="PANTHER" id="PTHR43432:SF3">
    <property type="entry name" value="SLR0285 PROTEIN"/>
    <property type="match status" value="1"/>
</dbReference>
<dbReference type="InterPro" id="IPR006638">
    <property type="entry name" value="Elp3/MiaA/NifB-like_rSAM"/>
</dbReference>